<dbReference type="OrthoDB" id="2804548at2759"/>
<dbReference type="VEuPathDB" id="FungiDB:BD410DRAFT_847271"/>
<proteinExistence type="predicted"/>
<protein>
    <submittedName>
        <fullName evidence="1">Uncharacterized protein</fullName>
    </submittedName>
</protein>
<organism evidence="1 2">
    <name type="scientific">Rickenella mellea</name>
    <dbReference type="NCBI Taxonomy" id="50990"/>
    <lineage>
        <taxon>Eukaryota</taxon>
        <taxon>Fungi</taxon>
        <taxon>Dikarya</taxon>
        <taxon>Basidiomycota</taxon>
        <taxon>Agaricomycotina</taxon>
        <taxon>Agaricomycetes</taxon>
        <taxon>Hymenochaetales</taxon>
        <taxon>Rickenellaceae</taxon>
        <taxon>Rickenella</taxon>
    </lineage>
</organism>
<dbReference type="EMBL" id="ML170917">
    <property type="protein sequence ID" value="TDL13158.1"/>
    <property type="molecule type" value="Genomic_DNA"/>
</dbReference>
<reference evidence="1 2" key="1">
    <citation type="submission" date="2018-06" db="EMBL/GenBank/DDBJ databases">
        <title>A transcriptomic atlas of mushroom development highlights an independent origin of complex multicellularity.</title>
        <authorList>
            <consortium name="DOE Joint Genome Institute"/>
            <person name="Krizsan K."/>
            <person name="Almasi E."/>
            <person name="Merenyi Z."/>
            <person name="Sahu N."/>
            <person name="Viragh M."/>
            <person name="Koszo T."/>
            <person name="Mondo S."/>
            <person name="Kiss B."/>
            <person name="Balint B."/>
            <person name="Kues U."/>
            <person name="Barry K."/>
            <person name="Hegedus J.C."/>
            <person name="Henrissat B."/>
            <person name="Johnson J."/>
            <person name="Lipzen A."/>
            <person name="Ohm R."/>
            <person name="Nagy I."/>
            <person name="Pangilinan J."/>
            <person name="Yan J."/>
            <person name="Xiong Y."/>
            <person name="Grigoriev I.V."/>
            <person name="Hibbett D.S."/>
            <person name="Nagy L.G."/>
        </authorList>
    </citation>
    <scope>NUCLEOTIDE SEQUENCE [LARGE SCALE GENOMIC DNA]</scope>
    <source>
        <strain evidence="1 2">SZMC22713</strain>
    </source>
</reference>
<name>A0A4Y7PDU1_9AGAM</name>
<evidence type="ECO:0000313" key="2">
    <source>
        <dbReference type="Proteomes" id="UP000294933"/>
    </source>
</evidence>
<dbReference type="AlphaFoldDB" id="A0A4Y7PDU1"/>
<sequence length="256" mass="29030">MWMTPKVREVVKDTALLLHHDAFPAVFLWTSYGICTTLEDLWNHEMNKALKPPGRLSFNIVETISYMERLLSYNQTGNRTVLPSTAFKALGIYSPLLSFGWPSFHKCGTLTNSDGRHNIIIGMDKIPVHPKHQTLVLTATSPIQFHFGGDGGLSLAMFYSAYATIKYKLYMMPTGREKDEQQSRIRAGRLVAKMLCDDLQQSLVDFVDREVRREIESTPGDHSTILKSRRIANIASLFVRSVTVMPKSRMVFLCSK</sequence>
<accession>A0A4Y7PDU1</accession>
<dbReference type="Proteomes" id="UP000294933">
    <property type="component" value="Unassembled WGS sequence"/>
</dbReference>
<keyword evidence="2" id="KW-1185">Reference proteome</keyword>
<gene>
    <name evidence="1" type="ORF">BD410DRAFT_847271</name>
</gene>
<evidence type="ECO:0000313" key="1">
    <source>
        <dbReference type="EMBL" id="TDL13158.1"/>
    </source>
</evidence>